<evidence type="ECO:0000313" key="9">
    <source>
        <dbReference type="EMBL" id="MFB9577674.1"/>
    </source>
</evidence>
<name>A0ABV5RLC8_9ACTN</name>
<evidence type="ECO:0000256" key="2">
    <source>
        <dbReference type="ARBA" id="ARBA00022448"/>
    </source>
</evidence>
<sequence>MSDSTGRADSVLAAEADQEPVVDRSAAKAGSAATAGGAATTGRGRMPWLGTMASRYALVVVWALMALVYYILMPHRFGSTATISSIFGSQQVLVFLAMSAMITLVVGEFDLSIASVMGIAATLIPVLVTSHGWNVWGACLFALLVCLVAGAVNAFFVVVIGVPSFVVTLGMGTLLMGVAQAISGSTIVSVSSPSLSAFALHEILGMPISFYYGILLAALLAYILGWTPLGRGMIFVGASPEVARLAGIPVRRIRIGAYLAGALIAGLAGVMLVATVGGFDSSSSATYLLPALAAVFLGTAVVQPGMFNPIGTMIAIYFLTTGIFGLQLLGFSGWIQNVFYGAGLVVAVTLAKVVRDRTTE</sequence>
<evidence type="ECO:0000256" key="5">
    <source>
        <dbReference type="ARBA" id="ARBA00022692"/>
    </source>
</evidence>
<keyword evidence="6 8" id="KW-1133">Transmembrane helix</keyword>
<feature type="transmembrane region" description="Helical" evidence="8">
    <location>
        <begin position="255"/>
        <end position="279"/>
    </location>
</feature>
<dbReference type="InterPro" id="IPR001851">
    <property type="entry name" value="ABC_transp_permease"/>
</dbReference>
<protein>
    <submittedName>
        <fullName evidence="9">ABC transporter permease</fullName>
    </submittedName>
</protein>
<feature type="transmembrane region" description="Helical" evidence="8">
    <location>
        <begin position="210"/>
        <end position="234"/>
    </location>
</feature>
<gene>
    <name evidence="9" type="ORF">ACFFTL_36705</name>
</gene>
<evidence type="ECO:0000313" key="10">
    <source>
        <dbReference type="Proteomes" id="UP001589710"/>
    </source>
</evidence>
<evidence type="ECO:0000256" key="3">
    <source>
        <dbReference type="ARBA" id="ARBA00022475"/>
    </source>
</evidence>
<reference evidence="9 10" key="1">
    <citation type="submission" date="2024-09" db="EMBL/GenBank/DDBJ databases">
        <authorList>
            <person name="Sun Q."/>
            <person name="Mori K."/>
        </authorList>
    </citation>
    <scope>NUCLEOTIDE SEQUENCE [LARGE SCALE GENOMIC DNA]</scope>
    <source>
        <strain evidence="9 10">JCM 3331</strain>
    </source>
</reference>
<feature type="transmembrane region" description="Helical" evidence="8">
    <location>
        <begin position="338"/>
        <end position="354"/>
    </location>
</feature>
<keyword evidence="10" id="KW-1185">Reference proteome</keyword>
<evidence type="ECO:0000256" key="7">
    <source>
        <dbReference type="ARBA" id="ARBA00023136"/>
    </source>
</evidence>
<keyword evidence="2" id="KW-0813">Transport</keyword>
<dbReference type="Proteomes" id="UP001589710">
    <property type="component" value="Unassembled WGS sequence"/>
</dbReference>
<evidence type="ECO:0000256" key="8">
    <source>
        <dbReference type="SAM" id="Phobius"/>
    </source>
</evidence>
<feature type="transmembrane region" description="Helical" evidence="8">
    <location>
        <begin position="135"/>
        <end position="158"/>
    </location>
</feature>
<dbReference type="EMBL" id="JBHMCG010000151">
    <property type="protein sequence ID" value="MFB9577674.1"/>
    <property type="molecule type" value="Genomic_DNA"/>
</dbReference>
<dbReference type="RefSeq" id="WP_345519762.1">
    <property type="nucleotide sequence ID" value="NZ_BAAAXD010000055.1"/>
</dbReference>
<dbReference type="PANTHER" id="PTHR32196">
    <property type="entry name" value="ABC TRANSPORTER PERMEASE PROTEIN YPHD-RELATED-RELATED"/>
    <property type="match status" value="1"/>
</dbReference>
<feature type="transmembrane region" description="Helical" evidence="8">
    <location>
        <begin position="165"/>
        <end position="190"/>
    </location>
</feature>
<feature type="transmembrane region" description="Helical" evidence="8">
    <location>
        <begin position="285"/>
        <end position="302"/>
    </location>
</feature>
<proteinExistence type="predicted"/>
<comment type="subcellular location">
    <subcellularLocation>
        <location evidence="1">Cell membrane</location>
        <topology evidence="1">Multi-pass membrane protein</topology>
    </subcellularLocation>
</comment>
<keyword evidence="4" id="KW-0997">Cell inner membrane</keyword>
<feature type="transmembrane region" description="Helical" evidence="8">
    <location>
        <begin position="314"/>
        <end position="332"/>
    </location>
</feature>
<comment type="caution">
    <text evidence="9">The sequence shown here is derived from an EMBL/GenBank/DDBJ whole genome shotgun (WGS) entry which is preliminary data.</text>
</comment>
<keyword evidence="7 8" id="KW-0472">Membrane</keyword>
<dbReference type="Pfam" id="PF02653">
    <property type="entry name" value="BPD_transp_2"/>
    <property type="match status" value="1"/>
</dbReference>
<organism evidence="9 10">
    <name type="scientific">Streptomyces yanii</name>
    <dbReference type="NCBI Taxonomy" id="78510"/>
    <lineage>
        <taxon>Bacteria</taxon>
        <taxon>Bacillati</taxon>
        <taxon>Actinomycetota</taxon>
        <taxon>Actinomycetes</taxon>
        <taxon>Kitasatosporales</taxon>
        <taxon>Streptomycetaceae</taxon>
        <taxon>Streptomyces</taxon>
    </lineage>
</organism>
<evidence type="ECO:0000256" key="4">
    <source>
        <dbReference type="ARBA" id="ARBA00022519"/>
    </source>
</evidence>
<accession>A0ABV5RLC8</accession>
<evidence type="ECO:0000256" key="6">
    <source>
        <dbReference type="ARBA" id="ARBA00022989"/>
    </source>
</evidence>
<dbReference type="PANTHER" id="PTHR32196:SF21">
    <property type="entry name" value="ABC TRANSPORTER PERMEASE PROTEIN YPHD-RELATED"/>
    <property type="match status" value="1"/>
</dbReference>
<feature type="transmembrane region" description="Helical" evidence="8">
    <location>
        <begin position="53"/>
        <end position="72"/>
    </location>
</feature>
<keyword evidence="3" id="KW-1003">Cell membrane</keyword>
<dbReference type="CDD" id="cd06579">
    <property type="entry name" value="TM_PBP1_transp_AraH_like"/>
    <property type="match status" value="1"/>
</dbReference>
<feature type="transmembrane region" description="Helical" evidence="8">
    <location>
        <begin position="93"/>
        <end position="123"/>
    </location>
</feature>
<evidence type="ECO:0000256" key="1">
    <source>
        <dbReference type="ARBA" id="ARBA00004651"/>
    </source>
</evidence>
<keyword evidence="5 8" id="KW-0812">Transmembrane</keyword>